<dbReference type="EMBL" id="MU004238">
    <property type="protein sequence ID" value="KAF2667153.1"/>
    <property type="molecule type" value="Genomic_DNA"/>
</dbReference>
<proteinExistence type="predicted"/>
<sequence>MPMDSLKSHWCQQQPSQSPASALDGSSLFSNSTVRLTHSPGTSDYLLFRPQFLSPPVSPLGLGPIAIASLSRVFAVNATLLLLQNSAWSNPDERPSSTTYPALYQSNTISLVNLRITSSPRLSDILGSTSLSIHELRNSFLRARSCGGYLETGSHLGTPIAYRKSEEYWIAAPGSLRGKEASGL</sequence>
<keyword evidence="3" id="KW-1185">Reference proteome</keyword>
<feature type="region of interest" description="Disordered" evidence="1">
    <location>
        <begin position="1"/>
        <end position="24"/>
    </location>
</feature>
<dbReference type="AlphaFoldDB" id="A0A6A6U783"/>
<protein>
    <submittedName>
        <fullName evidence="2">Uncharacterized protein</fullName>
    </submittedName>
</protein>
<evidence type="ECO:0000313" key="2">
    <source>
        <dbReference type="EMBL" id="KAF2667153.1"/>
    </source>
</evidence>
<gene>
    <name evidence="2" type="ORF">BT63DRAFT_458115</name>
</gene>
<evidence type="ECO:0000313" key="3">
    <source>
        <dbReference type="Proteomes" id="UP000799302"/>
    </source>
</evidence>
<name>A0A6A6U783_9PEZI</name>
<feature type="compositionally biased region" description="Low complexity" evidence="1">
    <location>
        <begin position="12"/>
        <end position="22"/>
    </location>
</feature>
<organism evidence="2 3">
    <name type="scientific">Microthyrium microscopicum</name>
    <dbReference type="NCBI Taxonomy" id="703497"/>
    <lineage>
        <taxon>Eukaryota</taxon>
        <taxon>Fungi</taxon>
        <taxon>Dikarya</taxon>
        <taxon>Ascomycota</taxon>
        <taxon>Pezizomycotina</taxon>
        <taxon>Dothideomycetes</taxon>
        <taxon>Dothideomycetes incertae sedis</taxon>
        <taxon>Microthyriales</taxon>
        <taxon>Microthyriaceae</taxon>
        <taxon>Microthyrium</taxon>
    </lineage>
</organism>
<reference evidence="2" key="1">
    <citation type="journal article" date="2020" name="Stud. Mycol.">
        <title>101 Dothideomycetes genomes: a test case for predicting lifestyles and emergence of pathogens.</title>
        <authorList>
            <person name="Haridas S."/>
            <person name="Albert R."/>
            <person name="Binder M."/>
            <person name="Bloem J."/>
            <person name="Labutti K."/>
            <person name="Salamov A."/>
            <person name="Andreopoulos B."/>
            <person name="Baker S."/>
            <person name="Barry K."/>
            <person name="Bills G."/>
            <person name="Bluhm B."/>
            <person name="Cannon C."/>
            <person name="Castanera R."/>
            <person name="Culley D."/>
            <person name="Daum C."/>
            <person name="Ezra D."/>
            <person name="Gonzalez J."/>
            <person name="Henrissat B."/>
            <person name="Kuo A."/>
            <person name="Liang C."/>
            <person name="Lipzen A."/>
            <person name="Lutzoni F."/>
            <person name="Magnuson J."/>
            <person name="Mondo S."/>
            <person name="Nolan M."/>
            <person name="Ohm R."/>
            <person name="Pangilinan J."/>
            <person name="Park H.-J."/>
            <person name="Ramirez L."/>
            <person name="Alfaro M."/>
            <person name="Sun H."/>
            <person name="Tritt A."/>
            <person name="Yoshinaga Y."/>
            <person name="Zwiers L.-H."/>
            <person name="Turgeon B."/>
            <person name="Goodwin S."/>
            <person name="Spatafora J."/>
            <person name="Crous P."/>
            <person name="Grigoriev I."/>
        </authorList>
    </citation>
    <scope>NUCLEOTIDE SEQUENCE</scope>
    <source>
        <strain evidence="2">CBS 115976</strain>
    </source>
</reference>
<dbReference type="Proteomes" id="UP000799302">
    <property type="component" value="Unassembled WGS sequence"/>
</dbReference>
<evidence type="ECO:0000256" key="1">
    <source>
        <dbReference type="SAM" id="MobiDB-lite"/>
    </source>
</evidence>
<accession>A0A6A6U783</accession>